<feature type="transmembrane region" description="Helical" evidence="10">
    <location>
        <begin position="48"/>
        <end position="66"/>
    </location>
</feature>
<keyword evidence="8 10" id="KW-1133">Transmembrane helix</keyword>
<feature type="transmembrane region" description="Helical" evidence="10">
    <location>
        <begin position="234"/>
        <end position="251"/>
    </location>
</feature>
<comment type="similarity">
    <text evidence="10">Belongs to the NqrB/RnfD family.</text>
</comment>
<keyword evidence="6 10" id="KW-1278">Translocase</keyword>
<dbReference type="HAMAP" id="MF_00462">
    <property type="entry name" value="RsxD_RnfD"/>
    <property type="match status" value="1"/>
</dbReference>
<comment type="subcellular location">
    <subcellularLocation>
        <location evidence="10">Cell membrane</location>
        <topology evidence="10">Multi-pass membrane protein</topology>
    </subcellularLocation>
</comment>
<dbReference type="NCBIfam" id="TIGR01946">
    <property type="entry name" value="rnfD"/>
    <property type="match status" value="1"/>
</dbReference>
<accession>A0A2N1PV44</accession>
<evidence type="ECO:0000256" key="9">
    <source>
        <dbReference type="ARBA" id="ARBA00023136"/>
    </source>
</evidence>
<dbReference type="GO" id="GO:0022900">
    <property type="term" value="P:electron transport chain"/>
    <property type="evidence" value="ECO:0007669"/>
    <property type="project" value="UniProtKB-UniRule"/>
</dbReference>
<evidence type="ECO:0000256" key="3">
    <source>
        <dbReference type="ARBA" id="ARBA00022630"/>
    </source>
</evidence>
<dbReference type="EC" id="7.-.-.-" evidence="10"/>
<dbReference type="AlphaFoldDB" id="A0A2N1PV44"/>
<comment type="subunit">
    <text evidence="10">The complex is composed of six subunits: RnfA, RnfB, RnfC, RnfD, RnfE and RnfG.</text>
</comment>
<name>A0A2N1PV44_9BACT</name>
<dbReference type="PANTHER" id="PTHR30578">
    <property type="entry name" value="ELECTRON TRANSPORT COMPLEX PROTEIN RNFD"/>
    <property type="match status" value="1"/>
</dbReference>
<dbReference type="InterPro" id="IPR004338">
    <property type="entry name" value="NqrB/RnfD"/>
</dbReference>
<evidence type="ECO:0000256" key="8">
    <source>
        <dbReference type="ARBA" id="ARBA00022989"/>
    </source>
</evidence>
<feature type="transmembrane region" description="Helical" evidence="10">
    <location>
        <begin position="97"/>
        <end position="115"/>
    </location>
</feature>
<dbReference type="Pfam" id="PF03116">
    <property type="entry name" value="NQR2_RnfD_RnfE"/>
    <property type="match status" value="1"/>
</dbReference>
<evidence type="ECO:0000256" key="7">
    <source>
        <dbReference type="ARBA" id="ARBA00022982"/>
    </source>
</evidence>
<evidence type="ECO:0000313" key="11">
    <source>
        <dbReference type="EMBL" id="PKK92217.1"/>
    </source>
</evidence>
<keyword evidence="7 10" id="KW-0249">Electron transport</keyword>
<keyword evidence="1 10" id="KW-0813">Transport</keyword>
<dbReference type="Proteomes" id="UP000233256">
    <property type="component" value="Unassembled WGS sequence"/>
</dbReference>
<feature type="transmembrane region" description="Helical" evidence="10">
    <location>
        <begin position="202"/>
        <end position="227"/>
    </location>
</feature>
<comment type="caution">
    <text evidence="11">The sequence shown here is derived from an EMBL/GenBank/DDBJ whole genome shotgun (WGS) entry which is preliminary data.</text>
</comment>
<keyword evidence="3 10" id="KW-0285">Flavoprotein</keyword>
<feature type="transmembrane region" description="Helical" evidence="10">
    <location>
        <begin position="257"/>
        <end position="279"/>
    </location>
</feature>
<feature type="transmembrane region" description="Helical" evidence="10">
    <location>
        <begin position="21"/>
        <end position="42"/>
    </location>
</feature>
<evidence type="ECO:0000256" key="5">
    <source>
        <dbReference type="ARBA" id="ARBA00022692"/>
    </source>
</evidence>
<comment type="cofactor">
    <cofactor evidence="10">
        <name>FMN</name>
        <dbReference type="ChEBI" id="CHEBI:58210"/>
    </cofactor>
</comment>
<dbReference type="GO" id="GO:0055085">
    <property type="term" value="P:transmembrane transport"/>
    <property type="evidence" value="ECO:0007669"/>
    <property type="project" value="InterPro"/>
</dbReference>
<keyword evidence="4 10" id="KW-0288">FMN</keyword>
<keyword evidence="11" id="KW-0830">Ubiquinone</keyword>
<dbReference type="EMBL" id="PGXC01000001">
    <property type="protein sequence ID" value="PKK92217.1"/>
    <property type="molecule type" value="Genomic_DNA"/>
</dbReference>
<keyword evidence="5 10" id="KW-0812">Transmembrane</keyword>
<evidence type="ECO:0000256" key="6">
    <source>
        <dbReference type="ARBA" id="ARBA00022967"/>
    </source>
</evidence>
<evidence type="ECO:0000256" key="2">
    <source>
        <dbReference type="ARBA" id="ARBA00022553"/>
    </source>
</evidence>
<comment type="function">
    <text evidence="10">Part of a membrane-bound complex that couples electron transfer with translocation of ions across the membrane.</text>
</comment>
<organism evidence="11 12">
    <name type="scientific">Candidatus Wallbacteria bacterium HGW-Wallbacteria-1</name>
    <dbReference type="NCBI Taxonomy" id="2013854"/>
    <lineage>
        <taxon>Bacteria</taxon>
        <taxon>Candidatus Walliibacteriota</taxon>
    </lineage>
</organism>
<gene>
    <name evidence="10" type="primary">rnfD</name>
    <name evidence="11" type="ORF">CVV64_02050</name>
</gene>
<feature type="transmembrane region" description="Helical" evidence="10">
    <location>
        <begin position="127"/>
        <end position="150"/>
    </location>
</feature>
<sequence length="346" mass="37023">MEENLRLRVSSSPHVSSPETVRSVMLDVIIAMMPILVAATAIFGLRALIVTLFSVISCVLVELAIVKSFGIENRICDLSAVVTGMLLAFVLPPGVPLWVVFIGALVSIAIAKMVYGGIGNNLFNPALVGRAFLLASWPPAITTWTLPALLGANKFAFGGDYVSDAVTGATPLAVIKESGFIYDLGKLFTSIPAAKGFSIESLFWGNVGGCIGETSVIAILIGAAYLFYRKHISWHIPIPYILTVFALTFLYNGSGRFNITASFIHILAGGLMLGAFFMATDMVTSPITPKGKVIFGVGAGIIVYMIRLFGAYPEGVCYSILIMNACTPLLDRWTRPRVFGEGVKAQ</sequence>
<dbReference type="PANTHER" id="PTHR30578:SF0">
    <property type="entry name" value="ION-TRANSLOCATING OXIDOREDUCTASE COMPLEX SUBUNIT D"/>
    <property type="match status" value="1"/>
</dbReference>
<dbReference type="GO" id="GO:0005886">
    <property type="term" value="C:plasma membrane"/>
    <property type="evidence" value="ECO:0007669"/>
    <property type="project" value="UniProtKB-SubCell"/>
</dbReference>
<dbReference type="InterPro" id="IPR011303">
    <property type="entry name" value="RnfD_bac"/>
</dbReference>
<keyword evidence="10" id="KW-1003">Cell membrane</keyword>
<keyword evidence="9 10" id="KW-0472">Membrane</keyword>
<feature type="modified residue" description="FMN phosphoryl threonine" evidence="10">
    <location>
        <position position="170"/>
    </location>
</feature>
<reference evidence="11 12" key="1">
    <citation type="journal article" date="2017" name="ISME J.">
        <title>Potential for microbial H2 and metal transformations associated with novel bacteria and archaea in deep terrestrial subsurface sediments.</title>
        <authorList>
            <person name="Hernsdorf A.W."/>
            <person name="Amano Y."/>
            <person name="Miyakawa K."/>
            <person name="Ise K."/>
            <person name="Suzuki Y."/>
            <person name="Anantharaman K."/>
            <person name="Probst A."/>
            <person name="Burstein D."/>
            <person name="Thomas B.C."/>
            <person name="Banfield J.F."/>
        </authorList>
    </citation>
    <scope>NUCLEOTIDE SEQUENCE [LARGE SCALE GENOMIC DNA]</scope>
    <source>
        <strain evidence="11">HGW-Wallbacteria-1</strain>
    </source>
</reference>
<evidence type="ECO:0000256" key="1">
    <source>
        <dbReference type="ARBA" id="ARBA00022448"/>
    </source>
</evidence>
<evidence type="ECO:0000313" key="12">
    <source>
        <dbReference type="Proteomes" id="UP000233256"/>
    </source>
</evidence>
<protein>
    <recommendedName>
        <fullName evidence="10">Ion-translocating oxidoreductase complex subunit D</fullName>
        <ecNumber evidence="10">7.-.-.-</ecNumber>
    </recommendedName>
    <alternativeName>
        <fullName evidence="10">Rnf electron transport complex subunit D</fullName>
    </alternativeName>
</protein>
<feature type="transmembrane region" description="Helical" evidence="10">
    <location>
        <begin position="291"/>
        <end position="312"/>
    </location>
</feature>
<evidence type="ECO:0000256" key="4">
    <source>
        <dbReference type="ARBA" id="ARBA00022643"/>
    </source>
</evidence>
<evidence type="ECO:0000256" key="10">
    <source>
        <dbReference type="HAMAP-Rule" id="MF_00462"/>
    </source>
</evidence>
<keyword evidence="2 10" id="KW-0597">Phosphoprotein</keyword>
<proteinExistence type="inferred from homology"/>